<dbReference type="STRING" id="1227497.C491_03605"/>
<dbReference type="InterPro" id="IPR006311">
    <property type="entry name" value="TAT_signal"/>
</dbReference>
<dbReference type="AlphaFoldDB" id="L9XF38"/>
<sequence>MSDGFSRRRILAGISGVGALGAVGGAGTHAVLNDSEQLSESTAQAGTLGLEIDCDSCTQNGNGVAFGFDGLEPGASGTETLEITVEGNAARLWLRTDCPPEVDPLGAVLEVTLRYDPACRSGSGDTLFDGSLNDLRLAFADGLRLDDDCIDGDETVCLTLEWALPADGSDGLAGLSSDLHLEFFAQQCRHVSEADVENPFADAEDCSDPEPACPDCEELGKADIVPDSVSPGDRFPIEAEGDYELEALTVTNKPDGDTVCANFRLLLDGSEDGAPRICKVVVRGGPPDHDSSEDDHPGNGPPDNGPPSGNPPGGNGPASNPNEIEIHPPSTRTGEVCTETTEAGSSGNEIWPAISNVTVYICP</sequence>
<feature type="region of interest" description="Disordered" evidence="1">
    <location>
        <begin position="283"/>
        <end position="349"/>
    </location>
</feature>
<dbReference type="eggNOG" id="arCOG05861">
    <property type="taxonomic scope" value="Archaea"/>
</dbReference>
<organism evidence="2 3">
    <name type="scientific">Natronococcus amylolyticus DSM 10524</name>
    <dbReference type="NCBI Taxonomy" id="1227497"/>
    <lineage>
        <taxon>Archaea</taxon>
        <taxon>Methanobacteriati</taxon>
        <taxon>Methanobacteriota</taxon>
        <taxon>Stenosarchaea group</taxon>
        <taxon>Halobacteria</taxon>
        <taxon>Halobacteriales</taxon>
        <taxon>Natrialbaceae</taxon>
        <taxon>Natronococcus</taxon>
    </lineage>
</organism>
<keyword evidence="3" id="KW-1185">Reference proteome</keyword>
<protein>
    <recommendedName>
        <fullName evidence="4">SipW-cognate class signal peptide</fullName>
    </recommendedName>
</protein>
<reference evidence="2 3" key="1">
    <citation type="journal article" date="2014" name="PLoS Genet.">
        <title>Phylogenetically driven sequencing of extremely halophilic archaea reveals strategies for static and dynamic osmo-response.</title>
        <authorList>
            <person name="Becker E.A."/>
            <person name="Seitzer P.M."/>
            <person name="Tritt A."/>
            <person name="Larsen D."/>
            <person name="Krusor M."/>
            <person name="Yao A.I."/>
            <person name="Wu D."/>
            <person name="Madern D."/>
            <person name="Eisen J.A."/>
            <person name="Darling A.E."/>
            <person name="Facciotti M.T."/>
        </authorList>
    </citation>
    <scope>NUCLEOTIDE SEQUENCE [LARGE SCALE GENOMIC DNA]</scope>
    <source>
        <strain evidence="2 3">DSM 10524</strain>
    </source>
</reference>
<evidence type="ECO:0000313" key="3">
    <source>
        <dbReference type="Proteomes" id="UP000011688"/>
    </source>
</evidence>
<name>L9XF38_9EURY</name>
<feature type="compositionally biased region" description="Basic and acidic residues" evidence="1">
    <location>
        <begin position="286"/>
        <end position="297"/>
    </location>
</feature>
<feature type="compositionally biased region" description="Polar residues" evidence="1">
    <location>
        <begin position="330"/>
        <end position="348"/>
    </location>
</feature>
<gene>
    <name evidence="2" type="ORF">C491_03605</name>
</gene>
<dbReference type="RefSeq" id="WP_005553833.1">
    <property type="nucleotide sequence ID" value="NZ_AOIB01000013.1"/>
</dbReference>
<evidence type="ECO:0000256" key="1">
    <source>
        <dbReference type="SAM" id="MobiDB-lite"/>
    </source>
</evidence>
<dbReference type="PROSITE" id="PS51318">
    <property type="entry name" value="TAT"/>
    <property type="match status" value="1"/>
</dbReference>
<dbReference type="NCBIfam" id="TIGR04088">
    <property type="entry name" value="cognate_SipW"/>
    <property type="match status" value="1"/>
</dbReference>
<proteinExistence type="predicted"/>
<dbReference type="Proteomes" id="UP000011688">
    <property type="component" value="Unassembled WGS sequence"/>
</dbReference>
<dbReference type="OrthoDB" id="162072at2157"/>
<accession>L9XF38</accession>
<dbReference type="InterPro" id="IPR023833">
    <property type="entry name" value="Signal_pept_SipW-depend-type"/>
</dbReference>
<evidence type="ECO:0000313" key="2">
    <source>
        <dbReference type="EMBL" id="ELY60349.1"/>
    </source>
</evidence>
<dbReference type="EMBL" id="AOIB01000013">
    <property type="protein sequence ID" value="ELY60349.1"/>
    <property type="molecule type" value="Genomic_DNA"/>
</dbReference>
<evidence type="ECO:0008006" key="4">
    <source>
        <dbReference type="Google" id="ProtNLM"/>
    </source>
</evidence>
<feature type="compositionally biased region" description="Pro residues" evidence="1">
    <location>
        <begin position="299"/>
        <end position="310"/>
    </location>
</feature>
<comment type="caution">
    <text evidence="2">The sequence shown here is derived from an EMBL/GenBank/DDBJ whole genome shotgun (WGS) entry which is preliminary data.</text>
</comment>